<dbReference type="NCBIfam" id="NF002730">
    <property type="entry name" value="PRK02628.1"/>
    <property type="match status" value="1"/>
</dbReference>
<evidence type="ECO:0000256" key="6">
    <source>
        <dbReference type="ARBA" id="ARBA00023027"/>
    </source>
</evidence>
<feature type="domain" description="CN hydrolase" evidence="10">
    <location>
        <begin position="12"/>
        <end position="276"/>
    </location>
</feature>
<dbReference type="FunFam" id="1.10.10.1140:FF:000001">
    <property type="entry name" value="Glutamine-dependent NAD(+) synthetase"/>
    <property type="match status" value="1"/>
</dbReference>
<keyword evidence="4 7" id="KW-0547">Nucleotide-binding</keyword>
<dbReference type="Gene3D" id="1.10.10.1140">
    <property type="entry name" value="Glutamine-dependent NAD+ synthetase, C-terminal domain"/>
    <property type="match status" value="1"/>
</dbReference>
<feature type="binding site" evidence="7">
    <location>
        <begin position="369"/>
        <end position="376"/>
    </location>
    <ligand>
        <name>ATP</name>
        <dbReference type="ChEBI" id="CHEBI:30616"/>
    </ligand>
</feature>
<dbReference type="HAMAP" id="MF_02090">
    <property type="entry name" value="NadE_glutamine_dep"/>
    <property type="match status" value="1"/>
</dbReference>
<dbReference type="PANTHER" id="PTHR23090">
    <property type="entry name" value="NH 3 /GLUTAMINE-DEPENDENT NAD + SYNTHETASE"/>
    <property type="match status" value="1"/>
</dbReference>
<comment type="pathway">
    <text evidence="1 7 8">Cofactor biosynthesis; NAD(+) biosynthesis; NAD(+) from deamido-NAD(+) (L-Gln route): step 1/1.</text>
</comment>
<dbReference type="InterPro" id="IPR022310">
    <property type="entry name" value="NAD/GMP_synthase"/>
</dbReference>
<feature type="binding site" evidence="7">
    <location>
        <position position="633"/>
    </location>
    <ligand>
        <name>deamido-NAD(+)</name>
        <dbReference type="ChEBI" id="CHEBI:58437"/>
        <note>ligand shared between two neighboring subunits</note>
    </ligand>
</feature>
<gene>
    <name evidence="7" type="primary">nadE</name>
    <name evidence="11" type="ORF">PRRU23_09010</name>
</gene>
<comment type="caution">
    <text evidence="11">The sequence shown here is derived from an EMBL/GenBank/DDBJ whole genome shotgun (WGS) entry which is preliminary data.</text>
</comment>
<comment type="function">
    <text evidence="7">Catalyzes the ATP-dependent amidation of deamido-NAD to form NAD. Uses L-glutamine as a nitrogen source.</text>
</comment>
<feature type="active site" description="Nucleophile; for glutaminase activity" evidence="7">
    <location>
        <position position="176"/>
    </location>
</feature>
<dbReference type="InterPro" id="IPR041856">
    <property type="entry name" value="NAD+_synth_C"/>
</dbReference>
<comment type="similarity">
    <text evidence="2 7 8">In the C-terminal section; belongs to the NAD synthetase family.</text>
</comment>
<keyword evidence="6 7" id="KW-0520">NAD</keyword>
<dbReference type="GO" id="GO:0004359">
    <property type="term" value="F:glutaminase activity"/>
    <property type="evidence" value="ECO:0007669"/>
    <property type="project" value="InterPro"/>
</dbReference>
<dbReference type="SUPFAM" id="SSF52402">
    <property type="entry name" value="Adenine nucleotide alpha hydrolases-like"/>
    <property type="match status" value="1"/>
</dbReference>
<evidence type="ECO:0000256" key="8">
    <source>
        <dbReference type="PIRNR" id="PIRNR006630"/>
    </source>
</evidence>
<dbReference type="InterPro" id="IPR003694">
    <property type="entry name" value="NAD_synthase"/>
</dbReference>
<comment type="similarity">
    <text evidence="9">Belongs to the NAD synthetase family.</text>
</comment>
<evidence type="ECO:0000259" key="10">
    <source>
        <dbReference type="PROSITE" id="PS50263"/>
    </source>
</evidence>
<dbReference type="Gene3D" id="3.60.110.10">
    <property type="entry name" value="Carbon-nitrogen hydrolase"/>
    <property type="match status" value="1"/>
</dbReference>
<protein>
    <recommendedName>
        <fullName evidence="7 8">Glutamine-dependent NAD(+) synthetase</fullName>
        <ecNumber evidence="7 8">6.3.5.1</ecNumber>
    </recommendedName>
    <alternativeName>
        <fullName evidence="7 8">NAD(+) synthase [glutamine-hydrolyzing]</fullName>
    </alternativeName>
</protein>
<feature type="active site" description="Proton acceptor; for glutaminase activity" evidence="7">
    <location>
        <position position="52"/>
    </location>
</feature>
<dbReference type="PROSITE" id="PS50263">
    <property type="entry name" value="CN_HYDROLASE"/>
    <property type="match status" value="1"/>
</dbReference>
<feature type="binding site" evidence="7">
    <location>
        <position position="484"/>
    </location>
    <ligand>
        <name>deamido-NAD(+)</name>
        <dbReference type="ChEBI" id="CHEBI:58437"/>
        <note>ligand shared between two neighboring subunits</note>
    </ligand>
</feature>
<dbReference type="CDD" id="cd00553">
    <property type="entry name" value="NAD_synthase"/>
    <property type="match status" value="1"/>
</dbReference>
<reference evidence="11" key="1">
    <citation type="submission" date="2021-08" db="EMBL/GenBank/DDBJ databases">
        <title>Prevotella lacticifex sp. nov., isolated from rumen of cow.</title>
        <authorList>
            <person name="Shinkai T."/>
            <person name="Ikeyama N."/>
            <person name="Kumagai M."/>
            <person name="Ohmori H."/>
            <person name="Sakamoto M."/>
            <person name="Ohkuma M."/>
            <person name="Mitsumori M."/>
        </authorList>
    </citation>
    <scope>NUCLEOTIDE SEQUENCE</scope>
    <source>
        <strain evidence="11">DSM 11371</strain>
    </source>
</reference>
<dbReference type="EC" id="6.3.5.1" evidence="7 8"/>
<dbReference type="Proteomes" id="UP000887043">
    <property type="component" value="Unassembled WGS sequence"/>
</dbReference>
<dbReference type="GO" id="GO:0008795">
    <property type="term" value="F:NAD+ synthase activity"/>
    <property type="evidence" value="ECO:0007669"/>
    <property type="project" value="UniProtKB-UniRule"/>
</dbReference>
<dbReference type="GO" id="GO:0005737">
    <property type="term" value="C:cytoplasm"/>
    <property type="evidence" value="ECO:0007669"/>
    <property type="project" value="InterPro"/>
</dbReference>
<accession>A0AA37I148</accession>
<evidence type="ECO:0000256" key="4">
    <source>
        <dbReference type="ARBA" id="ARBA00022741"/>
    </source>
</evidence>
<dbReference type="GO" id="GO:0005524">
    <property type="term" value="F:ATP binding"/>
    <property type="evidence" value="ECO:0007669"/>
    <property type="project" value="UniProtKB-UniRule"/>
</dbReference>
<sequence>MISNVNMNYGFIKVASAVPNVKVGDIEYNTHEIESIIAQAEGKGVEIVVFPELSITGYSCQDLFGQQLLLEASENAILMLLDFTRKLDIIAIVGAPVAANGLLLNCGVVIQKGQILSIVPKTYLPNYSEFYEKRWFASAQDLKNMSIRYAGHTLQLTPDVQLFRTADGVQFGIEVCEDVWAPAPPSNKLALAGADLIFNLSASDELIGKHAYLKSLLAQQSARTMTGYIYSSCGFGESTQDVVYGGNALIYENGQLLEEGDRFSVSSQMVVSQIDVEKLRSERRTNSTYVNAQRNIKYSELNGQFAIRTIDAKSSDIIHDFKLERKVNAHPFIPTSSDMNASCEEIFNIQTMGLAKRLVHTHCKTVVIGISGGLDSTLALLVCCRTFDRLGLDRKGIVGVTMPGFGTTDRTFNNAISLMNGLGITIREISIAKSVTQHFEDIGHDISVHDITYENGQARERTQILMDLSNQLGGMVIGTGDLSELALGWATYNGDHMSMYGVNCSIPKTLIKYLVRYVAMTSVDETSKETLLDIIDTPISPELVPADEDGNIKQKTEDLVGPYELHDFFLYYFLRFGFRPKKIYMLARHAFEQPTSDTVKETKGADLGGKYDDETIKKWLKVFVRRFFNQQFKRSCLPDGPKVGSVSLSPRGDWRMPSDAVSTIWLKDLENL</sequence>
<keyword evidence="5 7" id="KW-0067">ATP-binding</keyword>
<feature type="binding site" evidence="7">
    <location>
        <position position="127"/>
    </location>
    <ligand>
        <name>L-glutamine</name>
        <dbReference type="ChEBI" id="CHEBI:58359"/>
    </ligand>
</feature>
<dbReference type="InterPro" id="IPR003010">
    <property type="entry name" value="C-N_Hydrolase"/>
</dbReference>
<dbReference type="PANTHER" id="PTHR23090:SF9">
    <property type="entry name" value="GLUTAMINE-DEPENDENT NAD(+) SYNTHETASE"/>
    <property type="match status" value="1"/>
</dbReference>
<evidence type="ECO:0000313" key="12">
    <source>
        <dbReference type="Proteomes" id="UP000887043"/>
    </source>
</evidence>
<feature type="active site" description="For glutaminase activity" evidence="7">
    <location>
        <position position="121"/>
    </location>
</feature>
<feature type="binding site" evidence="7">
    <location>
        <position position="455"/>
    </location>
    <ligand>
        <name>deamido-NAD(+)</name>
        <dbReference type="ChEBI" id="CHEBI:58437"/>
        <note>ligand shared between two neighboring subunits</note>
    </ligand>
</feature>
<dbReference type="InterPro" id="IPR036526">
    <property type="entry name" value="C-N_Hydrolase_sf"/>
</dbReference>
<name>A0AA37I148_SEGBR</name>
<dbReference type="Gene3D" id="3.40.50.620">
    <property type="entry name" value="HUPs"/>
    <property type="match status" value="1"/>
</dbReference>
<dbReference type="CDD" id="cd07570">
    <property type="entry name" value="GAT_Gln-NAD-synth"/>
    <property type="match status" value="1"/>
</dbReference>
<feature type="binding site" evidence="7">
    <location>
        <position position="203"/>
    </location>
    <ligand>
        <name>L-glutamine</name>
        <dbReference type="ChEBI" id="CHEBI:58359"/>
    </ligand>
</feature>
<dbReference type="Pfam" id="PF00795">
    <property type="entry name" value="CN_hydrolase"/>
    <property type="match status" value="1"/>
</dbReference>
<dbReference type="EMBL" id="BPTR01000001">
    <property type="protein sequence ID" value="GJG27201.1"/>
    <property type="molecule type" value="Genomic_DNA"/>
</dbReference>
<dbReference type="GO" id="GO:0003952">
    <property type="term" value="F:NAD+ synthase (glutamine-hydrolyzing) activity"/>
    <property type="evidence" value="ECO:0007669"/>
    <property type="project" value="UniProtKB-UniRule"/>
</dbReference>
<dbReference type="Pfam" id="PF02540">
    <property type="entry name" value="NAD_synthase"/>
    <property type="match status" value="1"/>
</dbReference>
<dbReference type="InterPro" id="IPR014445">
    <property type="entry name" value="Gln-dep_NAD_synthase"/>
</dbReference>
<proteinExistence type="inferred from homology"/>
<keyword evidence="3 7" id="KW-0436">Ligase</keyword>
<dbReference type="InterPro" id="IPR014729">
    <property type="entry name" value="Rossmann-like_a/b/a_fold"/>
</dbReference>
<evidence type="ECO:0000313" key="11">
    <source>
        <dbReference type="EMBL" id="GJG27201.1"/>
    </source>
</evidence>
<evidence type="ECO:0000256" key="7">
    <source>
        <dbReference type="HAMAP-Rule" id="MF_02090"/>
    </source>
</evidence>
<feature type="binding site" evidence="7">
    <location>
        <begin position="489"/>
        <end position="492"/>
    </location>
    <ligand>
        <name>deamido-NAD(+)</name>
        <dbReference type="ChEBI" id="CHEBI:58437"/>
        <note>ligand shared between two neighboring subunits</note>
    </ligand>
</feature>
<evidence type="ECO:0000256" key="2">
    <source>
        <dbReference type="ARBA" id="ARBA00007145"/>
    </source>
</evidence>
<feature type="binding site" evidence="7">
    <location>
        <position position="209"/>
    </location>
    <ligand>
        <name>L-glutamine</name>
        <dbReference type="ChEBI" id="CHEBI:58359"/>
    </ligand>
</feature>
<dbReference type="NCBIfam" id="TIGR00552">
    <property type="entry name" value="nadE"/>
    <property type="match status" value="1"/>
</dbReference>
<evidence type="ECO:0000256" key="9">
    <source>
        <dbReference type="RuleBase" id="RU003811"/>
    </source>
</evidence>
<organism evidence="11 12">
    <name type="scientific">Segatella bryantii</name>
    <name type="common">Prevotella bryantii</name>
    <dbReference type="NCBI Taxonomy" id="77095"/>
    <lineage>
        <taxon>Bacteria</taxon>
        <taxon>Pseudomonadati</taxon>
        <taxon>Bacteroidota</taxon>
        <taxon>Bacteroidia</taxon>
        <taxon>Bacteroidales</taxon>
        <taxon>Prevotellaceae</taxon>
        <taxon>Segatella</taxon>
    </lineage>
</organism>
<dbReference type="GO" id="GO:0009435">
    <property type="term" value="P:NAD+ biosynthetic process"/>
    <property type="evidence" value="ECO:0007669"/>
    <property type="project" value="UniProtKB-UniRule"/>
</dbReference>
<dbReference type="SUPFAM" id="SSF56317">
    <property type="entry name" value="Carbon-nitrogen hydrolase"/>
    <property type="match status" value="1"/>
</dbReference>
<evidence type="ECO:0000256" key="5">
    <source>
        <dbReference type="ARBA" id="ARBA00022840"/>
    </source>
</evidence>
<comment type="catalytic activity">
    <reaction evidence="7 8">
        <text>deamido-NAD(+) + L-glutamine + ATP + H2O = L-glutamate + AMP + diphosphate + NAD(+) + H(+)</text>
        <dbReference type="Rhea" id="RHEA:24384"/>
        <dbReference type="ChEBI" id="CHEBI:15377"/>
        <dbReference type="ChEBI" id="CHEBI:15378"/>
        <dbReference type="ChEBI" id="CHEBI:29985"/>
        <dbReference type="ChEBI" id="CHEBI:30616"/>
        <dbReference type="ChEBI" id="CHEBI:33019"/>
        <dbReference type="ChEBI" id="CHEBI:57540"/>
        <dbReference type="ChEBI" id="CHEBI:58359"/>
        <dbReference type="ChEBI" id="CHEBI:58437"/>
        <dbReference type="ChEBI" id="CHEBI:456215"/>
        <dbReference type="EC" id="6.3.5.1"/>
    </reaction>
</comment>
<evidence type="ECO:0000256" key="3">
    <source>
        <dbReference type="ARBA" id="ARBA00022598"/>
    </source>
</evidence>
<dbReference type="PIRSF" id="PIRSF006630">
    <property type="entry name" value="NADS_GAT"/>
    <property type="match status" value="1"/>
</dbReference>
<feature type="binding site" evidence="7">
    <location>
        <position position="479"/>
    </location>
    <ligand>
        <name>ATP</name>
        <dbReference type="ChEBI" id="CHEBI:30616"/>
    </ligand>
</feature>
<evidence type="ECO:0000256" key="1">
    <source>
        <dbReference type="ARBA" id="ARBA00005188"/>
    </source>
</evidence>
<dbReference type="AlphaFoldDB" id="A0AA37I148"/>